<accession>A0A1E5VQW7</accession>
<comment type="caution">
    <text evidence="1">The sequence shown here is derived from an EMBL/GenBank/DDBJ whole genome shotgun (WGS) entry which is preliminary data.</text>
</comment>
<dbReference type="AlphaFoldDB" id="A0A1E5VQW7"/>
<name>A0A1E5VQW7_9POAL</name>
<reference evidence="1 2" key="1">
    <citation type="submission" date="2016-09" db="EMBL/GenBank/DDBJ databases">
        <title>The draft genome of Dichanthelium oligosanthes: A C3 panicoid grass species.</title>
        <authorList>
            <person name="Studer A.J."/>
            <person name="Schnable J.C."/>
            <person name="Brutnell T.P."/>
        </authorList>
    </citation>
    <scope>NUCLEOTIDE SEQUENCE [LARGE SCALE GENOMIC DNA]</scope>
    <source>
        <strain evidence="2">cv. Kellogg 1175</strain>
        <tissue evidence="1">Leaf</tissue>
    </source>
</reference>
<feature type="non-terminal residue" evidence="1">
    <location>
        <position position="1"/>
    </location>
</feature>
<gene>
    <name evidence="1" type="ORF">BAE44_0011463</name>
</gene>
<proteinExistence type="predicted"/>
<dbReference type="EMBL" id="LWDX02032307">
    <property type="protein sequence ID" value="OEL27518.1"/>
    <property type="molecule type" value="Genomic_DNA"/>
</dbReference>
<evidence type="ECO:0000313" key="1">
    <source>
        <dbReference type="EMBL" id="OEL27518.1"/>
    </source>
</evidence>
<organism evidence="1 2">
    <name type="scientific">Dichanthelium oligosanthes</name>
    <dbReference type="NCBI Taxonomy" id="888268"/>
    <lineage>
        <taxon>Eukaryota</taxon>
        <taxon>Viridiplantae</taxon>
        <taxon>Streptophyta</taxon>
        <taxon>Embryophyta</taxon>
        <taxon>Tracheophyta</taxon>
        <taxon>Spermatophyta</taxon>
        <taxon>Magnoliopsida</taxon>
        <taxon>Liliopsida</taxon>
        <taxon>Poales</taxon>
        <taxon>Poaceae</taxon>
        <taxon>PACMAD clade</taxon>
        <taxon>Panicoideae</taxon>
        <taxon>Panicodae</taxon>
        <taxon>Paniceae</taxon>
        <taxon>Dichantheliinae</taxon>
        <taxon>Dichanthelium</taxon>
    </lineage>
</organism>
<protein>
    <submittedName>
        <fullName evidence="1">Uncharacterized protein</fullName>
    </submittedName>
</protein>
<keyword evidence="2" id="KW-1185">Reference proteome</keyword>
<evidence type="ECO:0000313" key="2">
    <source>
        <dbReference type="Proteomes" id="UP000095767"/>
    </source>
</evidence>
<dbReference type="Proteomes" id="UP000095767">
    <property type="component" value="Unassembled WGS sequence"/>
</dbReference>
<sequence length="51" mass="5625">LPPPQQNWPEPLEAAALGAKKRREIPGGGSERCHFSRGLRAADTCGWISRR</sequence>